<reference evidence="2 3" key="1">
    <citation type="submission" date="2019-03" db="EMBL/GenBank/DDBJ databases">
        <title>Sequencing 23 genomes of Wallemia ichthyophaga.</title>
        <authorList>
            <person name="Gostincar C."/>
        </authorList>
    </citation>
    <scope>NUCLEOTIDE SEQUENCE [LARGE SCALE GENOMIC DNA]</scope>
    <source>
        <strain evidence="2 3">EXF-6200</strain>
    </source>
</reference>
<comment type="caution">
    <text evidence="2">The sequence shown here is derived from an EMBL/GenBank/DDBJ whole genome shotgun (WGS) entry which is preliminary data.</text>
</comment>
<evidence type="ECO:0000256" key="1">
    <source>
        <dbReference type="SAM" id="MobiDB-lite"/>
    </source>
</evidence>
<dbReference type="AlphaFoldDB" id="A0A4T0JDL2"/>
<feature type="compositionally biased region" description="Polar residues" evidence="1">
    <location>
        <begin position="1"/>
        <end position="25"/>
    </location>
</feature>
<protein>
    <submittedName>
        <fullName evidence="2">Uncharacterized protein</fullName>
    </submittedName>
</protein>
<evidence type="ECO:0000313" key="3">
    <source>
        <dbReference type="Proteomes" id="UP000310689"/>
    </source>
</evidence>
<feature type="compositionally biased region" description="Basic and acidic residues" evidence="1">
    <location>
        <begin position="81"/>
        <end position="96"/>
    </location>
</feature>
<name>A0A4T0JDL2_WALIC</name>
<dbReference type="Pfam" id="PF08228">
    <property type="entry name" value="RNase_P_pop3"/>
    <property type="match status" value="1"/>
</dbReference>
<dbReference type="PANTHER" id="PTHR28272">
    <property type="entry name" value="RIBONUCLEASES P/MRP PROTEIN SUBUNIT POP3"/>
    <property type="match status" value="1"/>
</dbReference>
<organism evidence="2 3">
    <name type="scientific">Wallemia ichthyophaga</name>
    <dbReference type="NCBI Taxonomy" id="245174"/>
    <lineage>
        <taxon>Eukaryota</taxon>
        <taxon>Fungi</taxon>
        <taxon>Dikarya</taxon>
        <taxon>Basidiomycota</taxon>
        <taxon>Wallemiomycotina</taxon>
        <taxon>Wallemiomycetes</taxon>
        <taxon>Wallemiales</taxon>
        <taxon>Wallemiaceae</taxon>
        <taxon>Wallemia</taxon>
    </lineage>
</organism>
<dbReference type="GO" id="GO:0000172">
    <property type="term" value="C:ribonuclease MRP complex"/>
    <property type="evidence" value="ECO:0007669"/>
    <property type="project" value="TreeGrafter"/>
</dbReference>
<dbReference type="GO" id="GO:0005829">
    <property type="term" value="C:cytosol"/>
    <property type="evidence" value="ECO:0007669"/>
    <property type="project" value="TreeGrafter"/>
</dbReference>
<dbReference type="GO" id="GO:0008033">
    <property type="term" value="P:tRNA processing"/>
    <property type="evidence" value="ECO:0007669"/>
    <property type="project" value="InterPro"/>
</dbReference>
<evidence type="ECO:0000313" key="2">
    <source>
        <dbReference type="EMBL" id="TIB38381.1"/>
    </source>
</evidence>
<dbReference type="EMBL" id="SPOI01000063">
    <property type="protein sequence ID" value="TIB38381.1"/>
    <property type="molecule type" value="Genomic_DNA"/>
</dbReference>
<proteinExistence type="predicted"/>
<dbReference type="GO" id="GO:0034965">
    <property type="term" value="P:intronic box C/D snoRNA processing"/>
    <property type="evidence" value="ECO:0007669"/>
    <property type="project" value="TreeGrafter"/>
</dbReference>
<dbReference type="GO" id="GO:0005655">
    <property type="term" value="C:nucleolar ribonuclease P complex"/>
    <property type="evidence" value="ECO:0007669"/>
    <property type="project" value="TreeGrafter"/>
</dbReference>
<sequence>MNVHENNLARNANTKNSVRNKSKASASERKPAFKAVLETPYQLNWPCPPTSISNGVLKDITGSFTDFKAKFPSESTAKGISPEERRKLRSDKKVENKSTPPLTPPSTLIGINSVTRDIEAGSASTSRVVLACKSDVNPSRLLAHLPIQIAVNNSKNSHSIVLIELPKGSEEAMAITLKLKRVAVVSLTEQHPLTATILRRLDDIQKYTLTAPWLNGDQLVYIPTKISQLETSIPRDMRKAKEERKKVQAAKKERINAYKHHQSLKLKS</sequence>
<accession>A0A4T0JDL2</accession>
<dbReference type="Proteomes" id="UP000310689">
    <property type="component" value="Unassembled WGS sequence"/>
</dbReference>
<dbReference type="GO" id="GO:0006364">
    <property type="term" value="P:rRNA processing"/>
    <property type="evidence" value="ECO:0007669"/>
    <property type="project" value="InterPro"/>
</dbReference>
<gene>
    <name evidence="2" type="ORF">E3P86_01661</name>
</gene>
<dbReference type="GO" id="GO:0000171">
    <property type="term" value="F:ribonuclease MRP activity"/>
    <property type="evidence" value="ECO:0007669"/>
    <property type="project" value="TreeGrafter"/>
</dbReference>
<feature type="region of interest" description="Disordered" evidence="1">
    <location>
        <begin position="1"/>
        <end position="30"/>
    </location>
</feature>
<dbReference type="PANTHER" id="PTHR28272:SF1">
    <property type="entry name" value="RIBONUCLEASES P_MRP PROTEIN SUBUNIT POP3"/>
    <property type="match status" value="1"/>
</dbReference>
<dbReference type="GO" id="GO:0004526">
    <property type="term" value="F:ribonuclease P activity"/>
    <property type="evidence" value="ECO:0007669"/>
    <property type="project" value="TreeGrafter"/>
</dbReference>
<feature type="region of interest" description="Disordered" evidence="1">
    <location>
        <begin position="74"/>
        <end position="109"/>
    </location>
</feature>
<dbReference type="InterPro" id="IPR013241">
    <property type="entry name" value="RNase_P_Pop3"/>
</dbReference>